<accession>A0A162J8K4</accession>
<proteinExistence type="predicted"/>
<reference evidence="1 2" key="1">
    <citation type="submission" date="2016-03" db="EMBL/GenBank/DDBJ databases">
        <title>Comparative genomics of human isolates of Fusobacterium necrophorum.</title>
        <authorList>
            <person name="Jensen A."/>
            <person name="Bank S."/>
            <person name="Andersen P.S."/>
            <person name="Kristensen L.H."/>
            <person name="Prag J."/>
        </authorList>
    </citation>
    <scope>NUCLEOTIDE SEQUENCE [LARGE SCALE GENOMIC DNA]</scope>
    <source>
        <strain evidence="1 2">LS_1264</strain>
    </source>
</reference>
<protein>
    <submittedName>
        <fullName evidence="1">Uncharacterized protein</fullName>
    </submittedName>
</protein>
<dbReference type="RefSeq" id="WP_062680906.1">
    <property type="nucleotide sequence ID" value="NZ_LVEA01000001.1"/>
</dbReference>
<evidence type="ECO:0000313" key="2">
    <source>
        <dbReference type="Proteomes" id="UP000075816"/>
    </source>
</evidence>
<dbReference type="EMBL" id="LVEA01000001">
    <property type="protein sequence ID" value="KYL05337.1"/>
    <property type="molecule type" value="Genomic_DNA"/>
</dbReference>
<evidence type="ECO:0000313" key="1">
    <source>
        <dbReference type="EMBL" id="KYL05337.1"/>
    </source>
</evidence>
<name>A0A162J8K4_9FUSO</name>
<dbReference type="AlphaFoldDB" id="A0A162J8K4"/>
<gene>
    <name evidence="1" type="ORF">A2J07_00955</name>
</gene>
<sequence length="327" mass="39689">MIEQIEVFHKETIPKKYIEQFETFNKNKYNLLERNKLYKELFYAFLEEYPDSNINFLEFKNHISKKDTETVSLKEIELDFLTGAIDEFEFYTNVEFTEKYLLLNMEQAIKTLEQNSHVWFKEDDIYDYLQRKFSNLDVYELYVKYVLYCDIVHCKPLVNNPELLYKIFHDKFSVEYKEYARKLKRLYSPDALPITENQIDLSFSTTLSDVEMNRIILNKVFYQNPHTEEEYWELFAKECKENGFKIVFSKQEFHNLYLAFKTTTYQDLADVYTNKLVVLEFNKHQQEMMIKHCYKMYEDDCHENGITAKTYNEFKVIALNKLREVSK</sequence>
<organism evidence="1 2">
    <name type="scientific">Fusobacterium necrophorum subsp. funduliforme</name>
    <dbReference type="NCBI Taxonomy" id="143387"/>
    <lineage>
        <taxon>Bacteria</taxon>
        <taxon>Fusobacteriati</taxon>
        <taxon>Fusobacteriota</taxon>
        <taxon>Fusobacteriia</taxon>
        <taxon>Fusobacteriales</taxon>
        <taxon>Fusobacteriaceae</taxon>
        <taxon>Fusobacterium</taxon>
    </lineage>
</organism>
<dbReference type="Proteomes" id="UP000075816">
    <property type="component" value="Unassembled WGS sequence"/>
</dbReference>
<comment type="caution">
    <text evidence="1">The sequence shown here is derived from an EMBL/GenBank/DDBJ whole genome shotgun (WGS) entry which is preliminary data.</text>
</comment>